<dbReference type="AlphaFoldDB" id="A0A8D5GEB7"/>
<dbReference type="InterPro" id="IPR006197">
    <property type="entry name" value="Peptidase_S24_LexA"/>
</dbReference>
<keyword evidence="4 7" id="KW-0068">Autocatalytic cleavage</keyword>
<evidence type="ECO:0000256" key="2">
    <source>
        <dbReference type="ARBA" id="ARBA00022763"/>
    </source>
</evidence>
<dbReference type="Proteomes" id="UP000826722">
    <property type="component" value="Chromosome"/>
</dbReference>
<evidence type="ECO:0000313" key="10">
    <source>
        <dbReference type="Proteomes" id="UP000826722"/>
    </source>
</evidence>
<evidence type="ECO:0000256" key="6">
    <source>
        <dbReference type="ARBA" id="ARBA00023236"/>
    </source>
</evidence>
<evidence type="ECO:0000256" key="7">
    <source>
        <dbReference type="RuleBase" id="RU003991"/>
    </source>
</evidence>
<keyword evidence="5" id="KW-0234">DNA repair</keyword>
<dbReference type="InterPro" id="IPR039418">
    <property type="entry name" value="LexA-like"/>
</dbReference>
<keyword evidence="2" id="KW-0227">DNA damage</keyword>
<evidence type="ECO:0000313" key="9">
    <source>
        <dbReference type="EMBL" id="BCM25104.1"/>
    </source>
</evidence>
<dbReference type="EMBL" id="AP024110">
    <property type="protein sequence ID" value="BCM25104.1"/>
    <property type="molecule type" value="Genomic_DNA"/>
</dbReference>
<comment type="similarity">
    <text evidence="1 7">Belongs to the peptidase S24 family.</text>
</comment>
<dbReference type="GO" id="GO:0009432">
    <property type="term" value="P:SOS response"/>
    <property type="evidence" value="ECO:0007669"/>
    <property type="project" value="UniProtKB-KW"/>
</dbReference>
<dbReference type="GO" id="GO:0003677">
    <property type="term" value="F:DNA binding"/>
    <property type="evidence" value="ECO:0007669"/>
    <property type="project" value="InterPro"/>
</dbReference>
<dbReference type="InterPro" id="IPR015927">
    <property type="entry name" value="Peptidase_S24_S26A/B/C"/>
</dbReference>
<proteinExistence type="inferred from homology"/>
<protein>
    <submittedName>
        <fullName evidence="9">Family S24 peptidase</fullName>
    </submittedName>
</protein>
<keyword evidence="10" id="KW-1185">Reference proteome</keyword>
<evidence type="ECO:0000256" key="5">
    <source>
        <dbReference type="ARBA" id="ARBA00023204"/>
    </source>
</evidence>
<keyword evidence="6" id="KW-0742">SOS response</keyword>
<sequence length="143" mass="15598">MGFLDVAPDKKLIPGRRFFERPLAHSTVQAGALTEAYDEGVEHVSVDDILIRKPSVTILIPVRGDSMKNAGILDGDTVVVEKRPLANIGDIVVAIVDNVFTVKTLGKEGNMFTLIPANPDFVTIKPKDGFEIFGIVVGQYRSY</sequence>
<dbReference type="CDD" id="cd06529">
    <property type="entry name" value="S24_LexA-like"/>
    <property type="match status" value="1"/>
</dbReference>
<dbReference type="PRINTS" id="PR00726">
    <property type="entry name" value="LEXASERPTASE"/>
</dbReference>
<dbReference type="InterPro" id="IPR050077">
    <property type="entry name" value="LexA_repressor"/>
</dbReference>
<dbReference type="GO" id="GO:0006281">
    <property type="term" value="P:DNA repair"/>
    <property type="evidence" value="ECO:0007669"/>
    <property type="project" value="UniProtKB-KW"/>
</dbReference>
<feature type="domain" description="Peptidase S24/S26A/S26B/S26C" evidence="8">
    <location>
        <begin position="24"/>
        <end position="137"/>
    </location>
</feature>
<accession>A0A8D5GEB7</accession>
<gene>
    <name evidence="9" type="primary">umuD_1</name>
    <name evidence="9" type="ORF">ZMTM_13630</name>
</gene>
<organism evidence="9 10">
    <name type="scientific">Methyloradius palustris</name>
    <dbReference type="NCBI Taxonomy" id="2778876"/>
    <lineage>
        <taxon>Bacteria</taxon>
        <taxon>Pseudomonadati</taxon>
        <taxon>Pseudomonadota</taxon>
        <taxon>Betaproteobacteria</taxon>
        <taxon>Nitrosomonadales</taxon>
        <taxon>Methylophilaceae</taxon>
        <taxon>Methyloradius</taxon>
    </lineage>
</organism>
<dbReference type="KEGG" id="mpau:ZMTM_13630"/>
<dbReference type="SUPFAM" id="SSF51306">
    <property type="entry name" value="LexA/Signal peptidase"/>
    <property type="match status" value="1"/>
</dbReference>
<dbReference type="PANTHER" id="PTHR33516:SF2">
    <property type="entry name" value="LEXA REPRESSOR-RELATED"/>
    <property type="match status" value="1"/>
</dbReference>
<dbReference type="Gene3D" id="2.10.109.10">
    <property type="entry name" value="Umud Fragment, subunit A"/>
    <property type="match status" value="1"/>
</dbReference>
<evidence type="ECO:0000256" key="3">
    <source>
        <dbReference type="ARBA" id="ARBA00022801"/>
    </source>
</evidence>
<dbReference type="GO" id="GO:0016787">
    <property type="term" value="F:hydrolase activity"/>
    <property type="evidence" value="ECO:0007669"/>
    <property type="project" value="UniProtKB-KW"/>
</dbReference>
<reference evidence="9" key="1">
    <citation type="journal article" date="2021" name="Arch. Microbiol.">
        <title>Methyloradius palustris gen. nov., sp. nov., a methanol-oxidizing bacterium isolated from snow.</title>
        <authorList>
            <person name="Miyadera T."/>
            <person name="Kojima H."/>
            <person name="Fukui M."/>
        </authorList>
    </citation>
    <scope>NUCLEOTIDE SEQUENCE</scope>
    <source>
        <strain evidence="9">Zm11</strain>
    </source>
</reference>
<evidence type="ECO:0000259" key="8">
    <source>
        <dbReference type="Pfam" id="PF00717"/>
    </source>
</evidence>
<dbReference type="InterPro" id="IPR036286">
    <property type="entry name" value="LexA/Signal_pep-like_sf"/>
</dbReference>
<keyword evidence="3 7" id="KW-0378">Hydrolase</keyword>
<dbReference type="RefSeq" id="WP_225906971.1">
    <property type="nucleotide sequence ID" value="NZ_AP024110.1"/>
</dbReference>
<dbReference type="GO" id="GO:0006355">
    <property type="term" value="P:regulation of DNA-templated transcription"/>
    <property type="evidence" value="ECO:0007669"/>
    <property type="project" value="InterPro"/>
</dbReference>
<evidence type="ECO:0000256" key="4">
    <source>
        <dbReference type="ARBA" id="ARBA00022813"/>
    </source>
</evidence>
<dbReference type="Pfam" id="PF00717">
    <property type="entry name" value="Peptidase_S24"/>
    <property type="match status" value="1"/>
</dbReference>
<evidence type="ECO:0000256" key="1">
    <source>
        <dbReference type="ARBA" id="ARBA00007484"/>
    </source>
</evidence>
<dbReference type="PANTHER" id="PTHR33516">
    <property type="entry name" value="LEXA REPRESSOR"/>
    <property type="match status" value="1"/>
</dbReference>
<name>A0A8D5GEB7_9PROT</name>